<reference evidence="1" key="2">
    <citation type="submission" date="2023-05" db="EMBL/GenBank/DDBJ databases">
        <authorList>
            <person name="Fouks B."/>
        </authorList>
    </citation>
    <scope>NUCLEOTIDE SEQUENCE</scope>
    <source>
        <strain evidence="1">Stay&amp;Tobe</strain>
        <tissue evidence="1">Testes</tissue>
    </source>
</reference>
<feature type="non-terminal residue" evidence="1">
    <location>
        <position position="1"/>
    </location>
</feature>
<evidence type="ECO:0000313" key="1">
    <source>
        <dbReference type="EMBL" id="KAJ9592007.1"/>
    </source>
</evidence>
<protein>
    <submittedName>
        <fullName evidence="1">Uncharacterized protein</fullName>
    </submittedName>
</protein>
<name>A0AAD8A5A2_DIPPU</name>
<organism evidence="1 2">
    <name type="scientific">Diploptera punctata</name>
    <name type="common">Pacific beetle cockroach</name>
    <dbReference type="NCBI Taxonomy" id="6984"/>
    <lineage>
        <taxon>Eukaryota</taxon>
        <taxon>Metazoa</taxon>
        <taxon>Ecdysozoa</taxon>
        <taxon>Arthropoda</taxon>
        <taxon>Hexapoda</taxon>
        <taxon>Insecta</taxon>
        <taxon>Pterygota</taxon>
        <taxon>Neoptera</taxon>
        <taxon>Polyneoptera</taxon>
        <taxon>Dictyoptera</taxon>
        <taxon>Blattodea</taxon>
        <taxon>Blaberoidea</taxon>
        <taxon>Blaberidae</taxon>
        <taxon>Diplopterinae</taxon>
        <taxon>Diploptera</taxon>
    </lineage>
</organism>
<accession>A0AAD8A5A2</accession>
<reference evidence="1" key="1">
    <citation type="journal article" date="2023" name="IScience">
        <title>Live-bearing cockroach genome reveals convergent evolutionary mechanisms linked to viviparity in insects and beyond.</title>
        <authorList>
            <person name="Fouks B."/>
            <person name="Harrison M.C."/>
            <person name="Mikhailova A.A."/>
            <person name="Marchal E."/>
            <person name="English S."/>
            <person name="Carruthers M."/>
            <person name="Jennings E.C."/>
            <person name="Chiamaka E.L."/>
            <person name="Frigard R.A."/>
            <person name="Pippel M."/>
            <person name="Attardo G.M."/>
            <person name="Benoit J.B."/>
            <person name="Bornberg-Bauer E."/>
            <person name="Tobe S.S."/>
        </authorList>
    </citation>
    <scope>NUCLEOTIDE SEQUENCE</scope>
    <source>
        <strain evidence="1">Stay&amp;Tobe</strain>
    </source>
</reference>
<keyword evidence="2" id="KW-1185">Reference proteome</keyword>
<proteinExistence type="predicted"/>
<gene>
    <name evidence="1" type="ORF">L9F63_001446</name>
</gene>
<comment type="caution">
    <text evidence="1">The sequence shown here is derived from an EMBL/GenBank/DDBJ whole genome shotgun (WGS) entry which is preliminary data.</text>
</comment>
<sequence>MKIIIALSSRMAEIKSLLLGRNLKITESRSTVFILRPNIKIHGILELATLSIISDVMVKMVEHLLGELWGAVKGQENTVKMAIQFPIPNTKIIDEDTIIIR</sequence>
<dbReference type="EMBL" id="JASPKZ010003850">
    <property type="protein sequence ID" value="KAJ9592007.1"/>
    <property type="molecule type" value="Genomic_DNA"/>
</dbReference>
<dbReference type="AlphaFoldDB" id="A0AAD8A5A2"/>
<evidence type="ECO:0000313" key="2">
    <source>
        <dbReference type="Proteomes" id="UP001233999"/>
    </source>
</evidence>
<dbReference type="Proteomes" id="UP001233999">
    <property type="component" value="Unassembled WGS sequence"/>
</dbReference>